<gene>
    <name evidence="6" type="ORF">OVA965_LOCUS11574</name>
    <name evidence="7" type="ORF">TMI583_LOCUS11577</name>
</gene>
<comment type="caution">
    <text evidence="6">The sequence shown here is derived from an EMBL/GenBank/DDBJ whole genome shotgun (WGS) entry which is preliminary data.</text>
</comment>
<dbReference type="AlphaFoldDB" id="A0A8S2DP15"/>
<comment type="subcellular location">
    <subcellularLocation>
        <location evidence="1">Secreted</location>
    </subcellularLocation>
</comment>
<dbReference type="PANTHER" id="PTHR14905">
    <property type="entry name" value="NG37"/>
    <property type="match status" value="1"/>
</dbReference>
<dbReference type="Pfam" id="PF25106">
    <property type="entry name" value="VWA_4"/>
    <property type="match status" value="1"/>
</dbReference>
<dbReference type="InterPro" id="IPR036465">
    <property type="entry name" value="vWFA_dom_sf"/>
</dbReference>
<evidence type="ECO:0000256" key="1">
    <source>
        <dbReference type="ARBA" id="ARBA00004613"/>
    </source>
</evidence>
<evidence type="ECO:0000259" key="5">
    <source>
        <dbReference type="Pfam" id="PF25107"/>
    </source>
</evidence>
<dbReference type="Gene3D" id="3.40.50.410">
    <property type="entry name" value="von Willebrand factor, type A domain"/>
    <property type="match status" value="1"/>
</dbReference>
<evidence type="ECO:0000256" key="2">
    <source>
        <dbReference type="ARBA" id="ARBA00022525"/>
    </source>
</evidence>
<proteinExistence type="predicted"/>
<accession>A0A8S2DP15</accession>
<keyword evidence="3" id="KW-0732">Signal</keyword>
<dbReference type="InterPro" id="IPR052577">
    <property type="entry name" value="VWA7"/>
</dbReference>
<dbReference type="InterPro" id="IPR056861">
    <property type="entry name" value="HMCN1-like_VWA"/>
</dbReference>
<name>A0A8S2DP15_9BILA</name>
<evidence type="ECO:0000313" key="6">
    <source>
        <dbReference type="EMBL" id="CAF0939738.1"/>
    </source>
</evidence>
<dbReference type="EMBL" id="CAJOBA010004508">
    <property type="protein sequence ID" value="CAF3715045.1"/>
    <property type="molecule type" value="Genomic_DNA"/>
</dbReference>
<evidence type="ECO:0008006" key="9">
    <source>
        <dbReference type="Google" id="ProtNLM"/>
    </source>
</evidence>
<dbReference type="SUPFAM" id="SSF53300">
    <property type="entry name" value="vWA-like"/>
    <property type="match status" value="1"/>
</dbReference>
<evidence type="ECO:0000256" key="3">
    <source>
        <dbReference type="ARBA" id="ARBA00022729"/>
    </source>
</evidence>
<feature type="domain" description="VWA7 N-terminal" evidence="5">
    <location>
        <begin position="62"/>
        <end position="278"/>
    </location>
</feature>
<evidence type="ECO:0000313" key="7">
    <source>
        <dbReference type="EMBL" id="CAF3715045.1"/>
    </source>
</evidence>
<feature type="domain" description="Hemicentin-1-like von Willebrand factor A" evidence="4">
    <location>
        <begin position="295"/>
        <end position="467"/>
    </location>
</feature>
<protein>
    <recommendedName>
        <fullName evidence="9">von Willebrand factor A domain-containing protein 7</fullName>
    </recommendedName>
</protein>
<dbReference type="Proteomes" id="UP000682733">
    <property type="component" value="Unassembled WGS sequence"/>
</dbReference>
<dbReference type="Proteomes" id="UP000677228">
    <property type="component" value="Unassembled WGS sequence"/>
</dbReference>
<organism evidence="6 8">
    <name type="scientific">Didymodactylos carnosus</name>
    <dbReference type="NCBI Taxonomy" id="1234261"/>
    <lineage>
        <taxon>Eukaryota</taxon>
        <taxon>Metazoa</taxon>
        <taxon>Spiralia</taxon>
        <taxon>Gnathifera</taxon>
        <taxon>Rotifera</taxon>
        <taxon>Eurotatoria</taxon>
        <taxon>Bdelloidea</taxon>
        <taxon>Philodinida</taxon>
        <taxon>Philodinidae</taxon>
        <taxon>Didymodactylos</taxon>
    </lineage>
</organism>
<sequence>MSSDDTTHYSMTECAVLEITTNYLSKIHNVTTLQNIMNINNAGQCNTKHIQDLINSQLKLLKIDPKRLSLSIKTIADSNTETDFKEMTNELTHFDSETFNEGAQLISTKLEAAKISILNDKNYVLAQEIFGSLLHTIQDFYSHTNWIELGYNVPNNALGRNEILSNYAPKWLRTCINCEGDSCKTNIEPYVIENNFLTSGYFYLKTMGIPIEEKPFGKCSHGGLNDYTINTDATGGGINKDTFNSVHGHLHAKAAFVSYQATIQILNDFWLMLGDNAFGEFLGLSMSIVNVSSSSLIIVMDDTGSMSPYIEMAKQISIGIVDIHNQLEYKPINYILSPFNDPTYGPLTISDNPMAFTAQISKLIAHDGGDAPELYYHGVLEALKVCEYGSSMYTFTDSPAKDAYLKSEVIALATDKKVTITSFYATPGVRKQFAQSKSNSTGMMEVEDVIEDLANSNLASLTGGVTIGINPQALNTTADYIIQQLEGDKLKTIVLGKGYNTNFTFYIDATITVLYIKLSATTSLLSTNIKLIRPTGDLFIPIPVSQTAYLSSRTHTIQLNGQSEASCISTLQQEIIGTSDLSFTPLTTHPISNQSDLFVLTVCESLTSNITDAHINVMDVNDGSKILMTLNPIRITSTGFLAKITIPDVEFRLSSTAELEDGTYVQRQEKQIISPTSISMTINNQPYFVLVNHTLSMNYTLFNRGEVPLQVTLVVKDSLELLTNVGITKRYNILNHSQINDTIDINTKDVVIKSNNTVMTDLVSFSIAALTYTNDETIPVYILSEVVTLANQTNPQTPPPPPKEITTTILPSITERSHASSNRMELKQIVCFILSLIIIAACR</sequence>
<evidence type="ECO:0000313" key="8">
    <source>
        <dbReference type="Proteomes" id="UP000677228"/>
    </source>
</evidence>
<reference evidence="6" key="1">
    <citation type="submission" date="2021-02" db="EMBL/GenBank/DDBJ databases">
        <authorList>
            <person name="Nowell W R."/>
        </authorList>
    </citation>
    <scope>NUCLEOTIDE SEQUENCE</scope>
</reference>
<dbReference type="Pfam" id="PF25107">
    <property type="entry name" value="VWA7_N"/>
    <property type="match status" value="1"/>
</dbReference>
<dbReference type="PANTHER" id="PTHR14905:SF7">
    <property type="entry name" value="VON WILLEBRAND FACTOR A DOMAIN-CONTAINING PROTEIN 7"/>
    <property type="match status" value="1"/>
</dbReference>
<dbReference type="EMBL" id="CAJNOK010004504">
    <property type="protein sequence ID" value="CAF0939738.1"/>
    <property type="molecule type" value="Genomic_DNA"/>
</dbReference>
<dbReference type="InterPro" id="IPR056862">
    <property type="entry name" value="VWA7_N"/>
</dbReference>
<evidence type="ECO:0000259" key="4">
    <source>
        <dbReference type="Pfam" id="PF25106"/>
    </source>
</evidence>
<keyword evidence="2" id="KW-0964">Secreted</keyword>